<reference evidence="1" key="1">
    <citation type="submission" date="2015-10" db="EMBL/GenBank/DDBJ databases">
        <authorList>
            <person name="Gilbert D.G."/>
        </authorList>
    </citation>
    <scope>NUCLEOTIDE SEQUENCE</scope>
    <source>
        <strain evidence="1">Phyl III-seqv23</strain>
    </source>
</reference>
<proteinExistence type="predicted"/>
<evidence type="ECO:0000313" key="1">
    <source>
        <dbReference type="EMBL" id="CUV43047.1"/>
    </source>
</evidence>
<dbReference type="AlphaFoldDB" id="A0A0S4W8N9"/>
<protein>
    <submittedName>
        <fullName evidence="1">Uncharacterized protein</fullName>
    </submittedName>
</protein>
<accession>A0A0S4W8N9</accession>
<gene>
    <name evidence="1" type="ORF">TF3108_v1_2520002</name>
</gene>
<dbReference type="EMBL" id="LN899826">
    <property type="protein sequence ID" value="CUV43047.1"/>
    <property type="molecule type" value="Genomic_DNA"/>
</dbReference>
<organism evidence="1">
    <name type="scientific">Ralstonia solanacearum</name>
    <name type="common">Pseudomonas solanacearum</name>
    <dbReference type="NCBI Taxonomy" id="305"/>
    <lineage>
        <taxon>Bacteria</taxon>
        <taxon>Pseudomonadati</taxon>
        <taxon>Pseudomonadota</taxon>
        <taxon>Betaproteobacteria</taxon>
        <taxon>Burkholderiales</taxon>
        <taxon>Burkholderiaceae</taxon>
        <taxon>Ralstonia</taxon>
        <taxon>Ralstonia solanacearum species complex</taxon>
    </lineage>
</organism>
<name>A0A0S4W8N9_RALSL</name>
<sequence>MQEIAKAIRNHALRDTSLTNV</sequence>